<dbReference type="GO" id="GO:0016740">
    <property type="term" value="F:transferase activity"/>
    <property type="evidence" value="ECO:0007669"/>
    <property type="project" value="UniProtKB-KW"/>
</dbReference>
<dbReference type="OrthoDB" id="9814490at2"/>
<name>A0A2S6I8J4_9BACT</name>
<protein>
    <submittedName>
        <fullName evidence="3">Succinyltransferase-like protein</fullName>
    </submittedName>
</protein>
<keyword evidence="4" id="KW-1185">Reference proteome</keyword>
<accession>A0A2S6I8J4</accession>
<dbReference type="Pfam" id="PF00132">
    <property type="entry name" value="Hexapep"/>
    <property type="match status" value="1"/>
</dbReference>
<dbReference type="Proteomes" id="UP000237662">
    <property type="component" value="Unassembled WGS sequence"/>
</dbReference>
<sequence length="245" mass="26440">MKTLLTRLIRLRNPQFAFAEGFDGRMVLSFLVVTGLSFLRGLTMLLRFRRPRFMLMGPGVRLRYAHRIHYGQFLKLGRGVTVEALGTEGITFGNNVSIGDWSKVVVSTTPGDPGCFIRIGHNVGIGEYAYLGGAGGLTIGDDCIVGQYFSCHPENHHFASLTTPIRQQGVKREGIRIGEDCWIGARVSVLDGVTVGAHSVIAAGAVVTRSFPPYSIIGGVPARPIGNRLTPNPSPQPEPEAVPAT</sequence>
<keyword evidence="2" id="KW-0472">Membrane</keyword>
<reference evidence="3 4" key="1">
    <citation type="submission" date="2018-02" db="EMBL/GenBank/DDBJ databases">
        <title>Genomic Encyclopedia of Archaeal and Bacterial Type Strains, Phase II (KMG-II): from individual species to whole genera.</title>
        <authorList>
            <person name="Goeker M."/>
        </authorList>
    </citation>
    <scope>NUCLEOTIDE SEQUENCE [LARGE SCALE GENOMIC DNA]</scope>
    <source>
        <strain evidence="3 4">DSM 29526</strain>
    </source>
</reference>
<dbReference type="Gene3D" id="2.160.10.10">
    <property type="entry name" value="Hexapeptide repeat proteins"/>
    <property type="match status" value="1"/>
</dbReference>
<comment type="caution">
    <text evidence="3">The sequence shown here is derived from an EMBL/GenBank/DDBJ whole genome shotgun (WGS) entry which is preliminary data.</text>
</comment>
<feature type="compositionally biased region" description="Pro residues" evidence="1">
    <location>
        <begin position="232"/>
        <end position="245"/>
    </location>
</feature>
<dbReference type="RefSeq" id="WP_104418409.1">
    <property type="nucleotide sequence ID" value="NZ_PTJC01000005.1"/>
</dbReference>
<gene>
    <name evidence="3" type="ORF">CLV84_0780</name>
</gene>
<organism evidence="3 4">
    <name type="scientific">Neolewinella xylanilytica</name>
    <dbReference type="NCBI Taxonomy" id="1514080"/>
    <lineage>
        <taxon>Bacteria</taxon>
        <taxon>Pseudomonadati</taxon>
        <taxon>Bacteroidota</taxon>
        <taxon>Saprospiria</taxon>
        <taxon>Saprospirales</taxon>
        <taxon>Lewinellaceae</taxon>
        <taxon>Neolewinella</taxon>
    </lineage>
</organism>
<feature type="region of interest" description="Disordered" evidence="1">
    <location>
        <begin position="226"/>
        <end position="245"/>
    </location>
</feature>
<dbReference type="PANTHER" id="PTHR23416:SF78">
    <property type="entry name" value="LIPOPOLYSACCHARIDE BIOSYNTHESIS O-ACETYL TRANSFERASE WBBJ-RELATED"/>
    <property type="match status" value="1"/>
</dbReference>
<evidence type="ECO:0000256" key="1">
    <source>
        <dbReference type="SAM" id="MobiDB-lite"/>
    </source>
</evidence>
<dbReference type="InterPro" id="IPR011004">
    <property type="entry name" value="Trimer_LpxA-like_sf"/>
</dbReference>
<keyword evidence="2" id="KW-0812">Transmembrane</keyword>
<dbReference type="InterPro" id="IPR051159">
    <property type="entry name" value="Hexapeptide_acetyltransf"/>
</dbReference>
<evidence type="ECO:0000313" key="4">
    <source>
        <dbReference type="Proteomes" id="UP000237662"/>
    </source>
</evidence>
<dbReference type="CDD" id="cd04647">
    <property type="entry name" value="LbH_MAT_like"/>
    <property type="match status" value="1"/>
</dbReference>
<keyword evidence="3" id="KW-0808">Transferase</keyword>
<dbReference type="AlphaFoldDB" id="A0A2S6I8J4"/>
<evidence type="ECO:0000313" key="3">
    <source>
        <dbReference type="EMBL" id="PPK87827.1"/>
    </source>
</evidence>
<dbReference type="PANTHER" id="PTHR23416">
    <property type="entry name" value="SIALIC ACID SYNTHASE-RELATED"/>
    <property type="match status" value="1"/>
</dbReference>
<dbReference type="EMBL" id="PTJC01000005">
    <property type="protein sequence ID" value="PPK87827.1"/>
    <property type="molecule type" value="Genomic_DNA"/>
</dbReference>
<evidence type="ECO:0000256" key="2">
    <source>
        <dbReference type="SAM" id="Phobius"/>
    </source>
</evidence>
<feature type="transmembrane region" description="Helical" evidence="2">
    <location>
        <begin position="26"/>
        <end position="46"/>
    </location>
</feature>
<keyword evidence="2" id="KW-1133">Transmembrane helix</keyword>
<proteinExistence type="predicted"/>
<dbReference type="SUPFAM" id="SSF51161">
    <property type="entry name" value="Trimeric LpxA-like enzymes"/>
    <property type="match status" value="1"/>
</dbReference>
<dbReference type="InterPro" id="IPR001451">
    <property type="entry name" value="Hexapep"/>
</dbReference>